<comment type="similarity">
    <text evidence="1 3">Belongs to the glyceraldehyde-3-phosphate dehydrogenase family.</text>
</comment>
<dbReference type="Pfam" id="PF00044">
    <property type="entry name" value="Gp_dh_N"/>
    <property type="match status" value="1"/>
</dbReference>
<dbReference type="PANTHER" id="PTHR43148">
    <property type="entry name" value="GLYCERALDEHYDE-3-PHOSPHATE DEHYDROGENASE 2"/>
    <property type="match status" value="1"/>
</dbReference>
<dbReference type="InterPro" id="IPR020831">
    <property type="entry name" value="GlycerAld/Erythrose_P_DH"/>
</dbReference>
<evidence type="ECO:0000256" key="4">
    <source>
        <dbReference type="RuleBase" id="RU361160"/>
    </source>
</evidence>
<dbReference type="CDD" id="cd05214">
    <property type="entry name" value="GAPDH_I_N"/>
    <property type="match status" value="1"/>
</dbReference>
<evidence type="ECO:0000313" key="7">
    <source>
        <dbReference type="Proteomes" id="UP001056500"/>
    </source>
</evidence>
<dbReference type="Pfam" id="PF02800">
    <property type="entry name" value="Gp_dh_C"/>
    <property type="match status" value="1"/>
</dbReference>
<keyword evidence="2 4" id="KW-0560">Oxidoreductase</keyword>
<dbReference type="SUPFAM" id="SSF51735">
    <property type="entry name" value="NAD(P)-binding Rossmann-fold domains"/>
    <property type="match status" value="1"/>
</dbReference>
<dbReference type="Proteomes" id="UP001056500">
    <property type="component" value="Chromosome"/>
</dbReference>
<evidence type="ECO:0000256" key="3">
    <source>
        <dbReference type="RuleBase" id="RU000397"/>
    </source>
</evidence>
<dbReference type="CDD" id="cd18126">
    <property type="entry name" value="GAPDH_I_C"/>
    <property type="match status" value="1"/>
</dbReference>
<reference evidence="6" key="1">
    <citation type="submission" date="2022-06" db="EMBL/GenBank/DDBJ databases">
        <title>Genome sequencing of Brevibacillus sp. BB3-R1.</title>
        <authorList>
            <person name="Heo J."/>
            <person name="Lee D."/>
            <person name="Won M."/>
            <person name="Han B.-H."/>
            <person name="Hong S.-B."/>
            <person name="Kwon S.-W."/>
        </authorList>
    </citation>
    <scope>NUCLEOTIDE SEQUENCE</scope>
    <source>
        <strain evidence="6">BB3-R1</strain>
    </source>
</reference>
<dbReference type="InterPro" id="IPR020829">
    <property type="entry name" value="GlycerAld_3-P_DH_cat"/>
</dbReference>
<name>A0ABY4WER8_9BACL</name>
<accession>A0ABY4WER8</accession>
<proteinExistence type="inferred from homology"/>
<evidence type="ECO:0000256" key="1">
    <source>
        <dbReference type="ARBA" id="ARBA00007406"/>
    </source>
</evidence>
<evidence type="ECO:0000256" key="2">
    <source>
        <dbReference type="ARBA" id="ARBA00023002"/>
    </source>
</evidence>
<dbReference type="EMBL" id="CP098755">
    <property type="protein sequence ID" value="USG65234.1"/>
    <property type="molecule type" value="Genomic_DNA"/>
</dbReference>
<sequence>MVKVGINGFGRIGRNVFRAALNNPNVEIVAVNDLTDAATLAHLLKYDTVHGVLPVEVEAHENTLIVDGKEIKVLAERDPASLKWADYGVEIVVESTGRFTKREDAAKHLEGGAKKVIISAPATNEDITVVIGVNEEQYDPAKHTVISNASCTTNCLAPFAKVLHEKFGIVRGLMTTVHSYTNDQQILDLPHKDLRRARAAAENIIPTSTGAAKAVALVLPELKGKLNGFAMRVPTPNVSVVDLVAELKQDVTVDEVNNALKEAAEGPLKGILGYSEKPLVSSDYNGNPDSSTIDALSTMVLEGNMVKVVSWYDNEWGYSNRVVDLCHFVAQRGL</sequence>
<dbReference type="PROSITE" id="PS00071">
    <property type="entry name" value="GAPDH"/>
    <property type="match status" value="1"/>
</dbReference>
<dbReference type="InterPro" id="IPR006424">
    <property type="entry name" value="Glyceraldehyde-3-P_DH_1"/>
</dbReference>
<dbReference type="NCBIfam" id="TIGR01534">
    <property type="entry name" value="GAPDH-I"/>
    <property type="match status" value="1"/>
</dbReference>
<organism evidence="6 7">
    <name type="scientific">Brevibacillus ruminantium</name>
    <dbReference type="NCBI Taxonomy" id="2950604"/>
    <lineage>
        <taxon>Bacteria</taxon>
        <taxon>Bacillati</taxon>
        <taxon>Bacillota</taxon>
        <taxon>Bacilli</taxon>
        <taxon>Bacillales</taxon>
        <taxon>Paenibacillaceae</taxon>
        <taxon>Brevibacillus</taxon>
    </lineage>
</organism>
<protein>
    <recommendedName>
        <fullName evidence="4">Glyceraldehyde-3-phosphate dehydrogenase</fullName>
        <ecNumber evidence="4">1.2.1.-</ecNumber>
    </recommendedName>
</protein>
<dbReference type="SMART" id="SM00846">
    <property type="entry name" value="Gp_dh_N"/>
    <property type="match status" value="1"/>
</dbReference>
<evidence type="ECO:0000313" key="6">
    <source>
        <dbReference type="EMBL" id="USG65234.1"/>
    </source>
</evidence>
<gene>
    <name evidence="6" type="primary">gap</name>
    <name evidence="6" type="ORF">NDK47_24440</name>
</gene>
<feature type="domain" description="Glyceraldehyde 3-phosphate dehydrogenase NAD(P) binding" evidence="5">
    <location>
        <begin position="2"/>
        <end position="151"/>
    </location>
</feature>
<dbReference type="Gene3D" id="3.40.50.720">
    <property type="entry name" value="NAD(P)-binding Rossmann-like Domain"/>
    <property type="match status" value="1"/>
</dbReference>
<dbReference type="Gene3D" id="3.30.360.10">
    <property type="entry name" value="Dihydrodipicolinate Reductase, domain 2"/>
    <property type="match status" value="1"/>
</dbReference>
<evidence type="ECO:0000259" key="5">
    <source>
        <dbReference type="SMART" id="SM00846"/>
    </source>
</evidence>
<dbReference type="InterPro" id="IPR020828">
    <property type="entry name" value="GlycerAld_3-P_DH_NAD(P)-bd"/>
</dbReference>
<dbReference type="PRINTS" id="PR00078">
    <property type="entry name" value="G3PDHDRGNASE"/>
</dbReference>
<dbReference type="InterPro" id="IPR020830">
    <property type="entry name" value="GlycerAld_3-P_DH_AS"/>
</dbReference>
<dbReference type="EC" id="1.2.1.-" evidence="4"/>
<dbReference type="RefSeq" id="WP_251872327.1">
    <property type="nucleotide sequence ID" value="NZ_CP098755.1"/>
</dbReference>
<keyword evidence="7" id="KW-1185">Reference proteome</keyword>
<dbReference type="SUPFAM" id="SSF55347">
    <property type="entry name" value="Glyceraldehyde-3-phosphate dehydrogenase-like, C-terminal domain"/>
    <property type="match status" value="1"/>
</dbReference>
<dbReference type="PIRSF" id="PIRSF000149">
    <property type="entry name" value="GAP_DH"/>
    <property type="match status" value="1"/>
</dbReference>
<dbReference type="InterPro" id="IPR036291">
    <property type="entry name" value="NAD(P)-bd_dom_sf"/>
</dbReference>